<dbReference type="InterPro" id="IPR011013">
    <property type="entry name" value="Gal_mutarotase_sf_dom"/>
</dbReference>
<dbReference type="PANTHER" id="PTHR46017">
    <property type="entry name" value="ALPHA-MANNOSIDASE 2C1"/>
    <property type="match status" value="1"/>
</dbReference>
<sequence>MSLLPPEGSWYEGNNVRNLWDPNNPLTYAEGQTESVSLFRVSAPNVMVDAVKKSESDDAMIILLHEFASARGKVELESDMNIECWQECDLMERSITDVQENKGFAFDIKPYEIKTFVVKLK</sequence>
<reference evidence="2 3" key="1">
    <citation type="submission" date="2017-11" db="EMBL/GenBank/DDBJ databases">
        <title>Comparitive Functional Genomics of Dry Heat Resistant strains isolated from the Viking Spacecraft.</title>
        <authorList>
            <person name="Seuylemezian A."/>
            <person name="Cooper K."/>
            <person name="Vaishampayan P."/>
        </authorList>
    </citation>
    <scope>NUCLEOTIDE SEQUENCE [LARGE SCALE GENOMIC DNA]</scope>
    <source>
        <strain evidence="2 3">V1-29</strain>
    </source>
</reference>
<evidence type="ECO:0000259" key="1">
    <source>
        <dbReference type="Pfam" id="PF17677"/>
    </source>
</evidence>
<dbReference type="EMBL" id="PGUY01000033">
    <property type="protein sequence ID" value="PLT29806.1"/>
    <property type="molecule type" value="Genomic_DNA"/>
</dbReference>
<evidence type="ECO:0000313" key="3">
    <source>
        <dbReference type="Proteomes" id="UP000234748"/>
    </source>
</evidence>
<dbReference type="Gene3D" id="2.60.40.2220">
    <property type="match status" value="1"/>
</dbReference>
<dbReference type="OrthoDB" id="9772207at2"/>
<dbReference type="Proteomes" id="UP000234748">
    <property type="component" value="Unassembled WGS sequence"/>
</dbReference>
<proteinExistence type="predicted"/>
<name>A0A2N5M614_9BACI</name>
<dbReference type="InterPro" id="IPR041147">
    <property type="entry name" value="GH38_C"/>
</dbReference>
<comment type="caution">
    <text evidence="2">The sequence shown here is derived from an EMBL/GenBank/DDBJ whole genome shotgun (WGS) entry which is preliminary data.</text>
</comment>
<gene>
    <name evidence="2" type="ORF">CUU66_10910</name>
</gene>
<dbReference type="GO" id="GO:0004559">
    <property type="term" value="F:alpha-mannosidase activity"/>
    <property type="evidence" value="ECO:0007669"/>
    <property type="project" value="TreeGrafter"/>
</dbReference>
<protein>
    <recommendedName>
        <fullName evidence="1">Glycosyl hydrolases family 38 C-terminal domain-containing protein</fullName>
    </recommendedName>
</protein>
<dbReference type="GO" id="GO:0030246">
    <property type="term" value="F:carbohydrate binding"/>
    <property type="evidence" value="ECO:0007669"/>
    <property type="project" value="InterPro"/>
</dbReference>
<dbReference type="SUPFAM" id="SSF74650">
    <property type="entry name" value="Galactose mutarotase-like"/>
    <property type="match status" value="1"/>
</dbReference>
<organism evidence="2 3">
    <name type="scientific">Peribacillus deserti</name>
    <dbReference type="NCBI Taxonomy" id="673318"/>
    <lineage>
        <taxon>Bacteria</taxon>
        <taxon>Bacillati</taxon>
        <taxon>Bacillota</taxon>
        <taxon>Bacilli</taxon>
        <taxon>Bacillales</taxon>
        <taxon>Bacillaceae</taxon>
        <taxon>Peribacillus</taxon>
    </lineage>
</organism>
<dbReference type="GO" id="GO:0009313">
    <property type="term" value="P:oligosaccharide catabolic process"/>
    <property type="evidence" value="ECO:0007669"/>
    <property type="project" value="TreeGrafter"/>
</dbReference>
<dbReference type="Pfam" id="PF17677">
    <property type="entry name" value="Glyco_hydro38C2"/>
    <property type="match status" value="1"/>
</dbReference>
<feature type="domain" description="Glycosyl hydrolases family 38 C-terminal" evidence="1">
    <location>
        <begin position="45"/>
        <end position="116"/>
    </location>
</feature>
<accession>A0A2N5M614</accession>
<evidence type="ECO:0000313" key="2">
    <source>
        <dbReference type="EMBL" id="PLT29806.1"/>
    </source>
</evidence>
<keyword evidence="3" id="KW-1185">Reference proteome</keyword>
<dbReference type="AlphaFoldDB" id="A0A2N5M614"/>
<dbReference type="PANTHER" id="PTHR46017:SF1">
    <property type="entry name" value="ALPHA-MANNOSIDASE 2C1"/>
    <property type="match status" value="1"/>
</dbReference>